<keyword evidence="1" id="KW-0406">Ion transport</keyword>
<feature type="transmembrane region" description="Helical" evidence="1">
    <location>
        <begin position="315"/>
        <end position="340"/>
    </location>
</feature>
<keyword evidence="1" id="KW-1003">Cell membrane</keyword>
<comment type="subcellular location">
    <subcellularLocation>
        <location evidence="1">Cell inner membrane</location>
        <topology evidence="1">Multi-pass membrane protein</topology>
    </subcellularLocation>
</comment>
<keyword evidence="1" id="KW-0472">Membrane</keyword>
<feature type="transmembrane region" description="Helical" evidence="1">
    <location>
        <begin position="221"/>
        <end position="239"/>
    </location>
</feature>
<keyword evidence="4" id="KW-1185">Reference proteome</keyword>
<keyword evidence="1" id="KW-0769">Symport</keyword>
<dbReference type="OrthoDB" id="4921038at2"/>
<dbReference type="AlphaFoldDB" id="A0A1G8WFE0"/>
<keyword evidence="1" id="KW-0915">Sodium</keyword>
<feature type="transmembrane region" description="Helical" evidence="1">
    <location>
        <begin position="97"/>
        <end position="121"/>
    </location>
</feature>
<proteinExistence type="inferred from homology"/>
<gene>
    <name evidence="1" type="primary">gltS</name>
    <name evidence="3" type="ORF">SAMN04488540_11345</name>
</gene>
<dbReference type="Proteomes" id="UP000199527">
    <property type="component" value="Unassembled WGS sequence"/>
</dbReference>
<dbReference type="HAMAP" id="MF_02062">
    <property type="entry name" value="GltS"/>
    <property type="match status" value="1"/>
</dbReference>
<dbReference type="GO" id="GO:0005886">
    <property type="term" value="C:plasma membrane"/>
    <property type="evidence" value="ECO:0007669"/>
    <property type="project" value="UniProtKB-SubCell"/>
</dbReference>
<feature type="transmembrane region" description="Helical" evidence="1">
    <location>
        <begin position="6"/>
        <end position="29"/>
    </location>
</feature>
<accession>A0A1G8WFE0</accession>
<feature type="transmembrane region" description="Helical" evidence="1">
    <location>
        <begin position="127"/>
        <end position="147"/>
    </location>
</feature>
<dbReference type="PANTHER" id="PTHR36178">
    <property type="entry name" value="SLR0625 PROTEIN"/>
    <property type="match status" value="1"/>
</dbReference>
<comment type="function">
    <text evidence="1">Catalyzes the sodium-dependent transport of glutamate.</text>
</comment>
<feature type="transmembrane region" description="Helical" evidence="1">
    <location>
        <begin position="159"/>
        <end position="186"/>
    </location>
</feature>
<keyword evidence="1" id="KW-0813">Transport</keyword>
<feature type="transmembrane region" description="Helical" evidence="1">
    <location>
        <begin position="41"/>
        <end position="60"/>
    </location>
</feature>
<sequence length="407" mass="43064">MQAVLIPQFITFTLAIVALFIGKSVIASSPTLQRYSIPEPVVGGFVCAAITGLLFALFQVEVSFEMEVRDALLLYFFAGIGLKADFKTLLQGGRPLAILIGLAAGFIILQNLVGVSVASAFGLNPLAGLLSGSVSLTGGVGTTMAWAPTFVEEFGIANALELGVASNTLGLISACVIGGPIASYLIGRHKLTTGSQDELDIGTAHASDNRVTVDYFGVLRAWLWLNISLIIGYLLNAALESAGVRLPLFVSCLMAGILLGNLGRALLFRSNNPVRHGYVEDATKGLSLIQDICLGMFLTMALMSLKIWELQGNLAYLSAVIGLQVTLSVAFTVFIVFRLMGRNYEAAVICSGFGGVTLGSTATAIVNMTAVTQQYGAAHRAFIIVPLVCGFFIDIINALVINYFVYG</sequence>
<dbReference type="InterPro" id="IPR004445">
    <property type="entry name" value="GltS"/>
</dbReference>
<keyword evidence="1" id="KW-1133">Transmembrane helix</keyword>
<feature type="transmembrane region" description="Helical" evidence="1">
    <location>
        <begin position="382"/>
        <end position="406"/>
    </location>
</feature>
<name>A0A1G8WFE0_9GAMM</name>
<organism evidence="3 4">
    <name type="scientific">Ferrimonas sediminum</name>
    <dbReference type="NCBI Taxonomy" id="718193"/>
    <lineage>
        <taxon>Bacteria</taxon>
        <taxon>Pseudomonadati</taxon>
        <taxon>Pseudomonadota</taxon>
        <taxon>Gammaproteobacteria</taxon>
        <taxon>Alteromonadales</taxon>
        <taxon>Ferrimonadaceae</taxon>
        <taxon>Ferrimonas</taxon>
    </lineage>
</organism>
<dbReference type="PANTHER" id="PTHR36178:SF1">
    <property type="entry name" value="SODIUM_GLUTAMATE SYMPORTER"/>
    <property type="match status" value="1"/>
</dbReference>
<feature type="transmembrane region" description="Helical" evidence="1">
    <location>
        <begin position="288"/>
        <end position="308"/>
    </location>
</feature>
<feature type="transmembrane region" description="Helical" evidence="1">
    <location>
        <begin position="346"/>
        <end position="370"/>
    </location>
</feature>
<dbReference type="GO" id="GO:0015813">
    <property type="term" value="P:L-glutamate transmembrane transport"/>
    <property type="evidence" value="ECO:0007669"/>
    <property type="project" value="UniProtKB-UniRule"/>
</dbReference>
<evidence type="ECO:0000256" key="2">
    <source>
        <dbReference type="NCBIfam" id="TIGR00210"/>
    </source>
</evidence>
<evidence type="ECO:0000313" key="3">
    <source>
        <dbReference type="EMBL" id="SDJ76896.1"/>
    </source>
</evidence>
<keyword evidence="1" id="KW-0029">Amino-acid transport</keyword>
<keyword evidence="1" id="KW-0739">Sodium transport</keyword>
<reference evidence="4" key="1">
    <citation type="submission" date="2016-10" db="EMBL/GenBank/DDBJ databases">
        <authorList>
            <person name="Varghese N."/>
            <person name="Submissions S."/>
        </authorList>
    </citation>
    <scope>NUCLEOTIDE SEQUENCE [LARGE SCALE GENOMIC DNA]</scope>
    <source>
        <strain evidence="4">DSM 23317</strain>
    </source>
</reference>
<evidence type="ECO:0000313" key="4">
    <source>
        <dbReference type="Proteomes" id="UP000199527"/>
    </source>
</evidence>
<dbReference type="NCBIfam" id="TIGR00210">
    <property type="entry name" value="gltS"/>
    <property type="match status" value="1"/>
</dbReference>
<dbReference type="Pfam" id="PF03616">
    <property type="entry name" value="Glt_symporter"/>
    <property type="match status" value="1"/>
</dbReference>
<dbReference type="GO" id="GO:0015501">
    <property type="term" value="F:glutamate:sodium symporter activity"/>
    <property type="evidence" value="ECO:0007669"/>
    <property type="project" value="UniProtKB-UniRule"/>
</dbReference>
<evidence type="ECO:0000256" key="1">
    <source>
        <dbReference type="HAMAP-Rule" id="MF_02062"/>
    </source>
</evidence>
<dbReference type="EMBL" id="FNEM01000013">
    <property type="protein sequence ID" value="SDJ76896.1"/>
    <property type="molecule type" value="Genomic_DNA"/>
</dbReference>
<protein>
    <recommendedName>
        <fullName evidence="1 2">Sodium/glutamate symporter</fullName>
    </recommendedName>
</protein>
<keyword evidence="1" id="KW-0812">Transmembrane</keyword>
<feature type="transmembrane region" description="Helical" evidence="1">
    <location>
        <begin position="246"/>
        <end position="268"/>
    </location>
</feature>
<keyword evidence="1" id="KW-0997">Cell inner membrane</keyword>
<dbReference type="RefSeq" id="WP_090366531.1">
    <property type="nucleotide sequence ID" value="NZ_FNEM01000013.1"/>
</dbReference>
<comment type="similarity">
    <text evidence="1">Belongs to the glutamate:Na(+) symporter (ESS) (TC 2.A.27) family.</text>
</comment>